<protein>
    <submittedName>
        <fullName evidence="4">Pentatricopeptide repeat-containing protein</fullName>
    </submittedName>
</protein>
<name>A0A392QFA1_9FABA</name>
<feature type="repeat" description="PPR" evidence="3">
    <location>
        <begin position="119"/>
        <end position="153"/>
    </location>
</feature>
<accession>A0A392QFA1</accession>
<dbReference type="Pfam" id="PF13041">
    <property type="entry name" value="PPR_2"/>
    <property type="match status" value="2"/>
</dbReference>
<dbReference type="NCBIfam" id="TIGR00756">
    <property type="entry name" value="PPR"/>
    <property type="match status" value="3"/>
</dbReference>
<dbReference type="InterPro" id="IPR011990">
    <property type="entry name" value="TPR-like_helical_dom_sf"/>
</dbReference>
<feature type="non-terminal residue" evidence="4">
    <location>
        <position position="176"/>
    </location>
</feature>
<dbReference type="AlphaFoldDB" id="A0A392QFA1"/>
<evidence type="ECO:0000313" key="4">
    <source>
        <dbReference type="EMBL" id="MCI23063.1"/>
    </source>
</evidence>
<dbReference type="Gene3D" id="1.25.40.10">
    <property type="entry name" value="Tetratricopeptide repeat domain"/>
    <property type="match status" value="1"/>
</dbReference>
<dbReference type="InterPro" id="IPR051240">
    <property type="entry name" value="Mito_RNA-Proc/Resp"/>
</dbReference>
<keyword evidence="2" id="KW-0677">Repeat</keyword>
<dbReference type="InterPro" id="IPR002885">
    <property type="entry name" value="PPR_rpt"/>
</dbReference>
<evidence type="ECO:0000313" key="5">
    <source>
        <dbReference type="Proteomes" id="UP000265520"/>
    </source>
</evidence>
<dbReference type="PANTHER" id="PTHR47933:SF11">
    <property type="entry name" value="PENTATRICOPEPTIDE REPEAT-CONTAINING PROTEIN 2"/>
    <property type="match status" value="1"/>
</dbReference>
<evidence type="ECO:0000256" key="3">
    <source>
        <dbReference type="PROSITE-ProRule" id="PRU00708"/>
    </source>
</evidence>
<dbReference type="Pfam" id="PF01535">
    <property type="entry name" value="PPR"/>
    <property type="match status" value="1"/>
</dbReference>
<sequence length="176" mass="19974">MEELTQNHYTYSSIRSLLYEAIVNAYVHSQSPDEALYFLHEMIHKGNSPISNTFNNLLNLLIRSNSFCRAWLVFDELKNKVVLDVYSFGIMIKGCCEAGDLLKSFQLLSMMEKTGLSPNVVIYTTLIDGCCKNGDVHLAKKLFCKMKGLDLVANQHTYSVLINGFFKQGLQKEGFQ</sequence>
<reference evidence="4 5" key="1">
    <citation type="journal article" date="2018" name="Front. Plant Sci.">
        <title>Red Clover (Trifolium pratense) and Zigzag Clover (T. medium) - A Picture of Genomic Similarities and Differences.</title>
        <authorList>
            <person name="Dluhosova J."/>
            <person name="Istvanek J."/>
            <person name="Nedelnik J."/>
            <person name="Repkova J."/>
        </authorList>
    </citation>
    <scope>NUCLEOTIDE SEQUENCE [LARGE SCALE GENOMIC DNA]</scope>
    <source>
        <strain evidence="5">cv. 10/8</strain>
        <tissue evidence="4">Leaf</tissue>
    </source>
</reference>
<dbReference type="PANTHER" id="PTHR47933">
    <property type="entry name" value="PENTATRICOPEPTIDE REPEAT-CONTAINING PROTEIN 1, MITOCHONDRIAL"/>
    <property type="match status" value="1"/>
</dbReference>
<organism evidence="4 5">
    <name type="scientific">Trifolium medium</name>
    <dbReference type="NCBI Taxonomy" id="97028"/>
    <lineage>
        <taxon>Eukaryota</taxon>
        <taxon>Viridiplantae</taxon>
        <taxon>Streptophyta</taxon>
        <taxon>Embryophyta</taxon>
        <taxon>Tracheophyta</taxon>
        <taxon>Spermatophyta</taxon>
        <taxon>Magnoliopsida</taxon>
        <taxon>eudicotyledons</taxon>
        <taxon>Gunneridae</taxon>
        <taxon>Pentapetalae</taxon>
        <taxon>rosids</taxon>
        <taxon>fabids</taxon>
        <taxon>Fabales</taxon>
        <taxon>Fabaceae</taxon>
        <taxon>Papilionoideae</taxon>
        <taxon>50 kb inversion clade</taxon>
        <taxon>NPAAA clade</taxon>
        <taxon>Hologalegina</taxon>
        <taxon>IRL clade</taxon>
        <taxon>Trifolieae</taxon>
        <taxon>Trifolium</taxon>
    </lineage>
</organism>
<comment type="caution">
    <text evidence="4">The sequence shown here is derived from an EMBL/GenBank/DDBJ whole genome shotgun (WGS) entry which is preliminary data.</text>
</comment>
<dbReference type="PROSITE" id="PS51375">
    <property type="entry name" value="PPR"/>
    <property type="match status" value="3"/>
</dbReference>
<proteinExistence type="inferred from homology"/>
<evidence type="ECO:0000256" key="1">
    <source>
        <dbReference type="ARBA" id="ARBA00007626"/>
    </source>
</evidence>
<dbReference type="Proteomes" id="UP000265520">
    <property type="component" value="Unassembled WGS sequence"/>
</dbReference>
<dbReference type="EMBL" id="LXQA010133917">
    <property type="protein sequence ID" value="MCI23063.1"/>
    <property type="molecule type" value="Genomic_DNA"/>
</dbReference>
<comment type="similarity">
    <text evidence="1">Belongs to the PPR family. P subfamily.</text>
</comment>
<dbReference type="GO" id="GO:0003729">
    <property type="term" value="F:mRNA binding"/>
    <property type="evidence" value="ECO:0007669"/>
    <property type="project" value="TreeGrafter"/>
</dbReference>
<feature type="repeat" description="PPR" evidence="3">
    <location>
        <begin position="15"/>
        <end position="49"/>
    </location>
</feature>
<evidence type="ECO:0000256" key="2">
    <source>
        <dbReference type="ARBA" id="ARBA00022737"/>
    </source>
</evidence>
<feature type="repeat" description="PPR" evidence="3">
    <location>
        <begin position="84"/>
        <end position="118"/>
    </location>
</feature>
<keyword evidence="5" id="KW-1185">Reference proteome</keyword>